<organism evidence="1 2">
    <name type="scientific">Trifolium medium</name>
    <dbReference type="NCBI Taxonomy" id="97028"/>
    <lineage>
        <taxon>Eukaryota</taxon>
        <taxon>Viridiplantae</taxon>
        <taxon>Streptophyta</taxon>
        <taxon>Embryophyta</taxon>
        <taxon>Tracheophyta</taxon>
        <taxon>Spermatophyta</taxon>
        <taxon>Magnoliopsida</taxon>
        <taxon>eudicotyledons</taxon>
        <taxon>Gunneridae</taxon>
        <taxon>Pentapetalae</taxon>
        <taxon>rosids</taxon>
        <taxon>fabids</taxon>
        <taxon>Fabales</taxon>
        <taxon>Fabaceae</taxon>
        <taxon>Papilionoideae</taxon>
        <taxon>50 kb inversion clade</taxon>
        <taxon>NPAAA clade</taxon>
        <taxon>Hologalegina</taxon>
        <taxon>IRL clade</taxon>
        <taxon>Trifolieae</taxon>
        <taxon>Trifolium</taxon>
    </lineage>
</organism>
<dbReference type="Proteomes" id="UP000265520">
    <property type="component" value="Unassembled WGS sequence"/>
</dbReference>
<feature type="non-terminal residue" evidence="1">
    <location>
        <position position="56"/>
    </location>
</feature>
<accession>A0A392RJU2</accession>
<evidence type="ECO:0000313" key="1">
    <source>
        <dbReference type="EMBL" id="MCI36858.1"/>
    </source>
</evidence>
<dbReference type="AlphaFoldDB" id="A0A392RJU2"/>
<comment type="caution">
    <text evidence="1">The sequence shown here is derived from an EMBL/GenBank/DDBJ whole genome shotgun (WGS) entry which is preliminary data.</text>
</comment>
<reference evidence="1 2" key="1">
    <citation type="journal article" date="2018" name="Front. Plant Sci.">
        <title>Red Clover (Trifolium pratense) and Zigzag Clover (T. medium) - A Picture of Genomic Similarities and Differences.</title>
        <authorList>
            <person name="Dluhosova J."/>
            <person name="Istvanek J."/>
            <person name="Nedelnik J."/>
            <person name="Repkova J."/>
        </authorList>
    </citation>
    <scope>NUCLEOTIDE SEQUENCE [LARGE SCALE GENOMIC DNA]</scope>
    <source>
        <strain evidence="2">cv. 10/8</strain>
        <tissue evidence="1">Leaf</tissue>
    </source>
</reference>
<dbReference type="EMBL" id="LXQA010238185">
    <property type="protein sequence ID" value="MCI36858.1"/>
    <property type="molecule type" value="Genomic_DNA"/>
</dbReference>
<proteinExistence type="predicted"/>
<evidence type="ECO:0000313" key="2">
    <source>
        <dbReference type="Proteomes" id="UP000265520"/>
    </source>
</evidence>
<sequence>MFSSLSQTSSNVNMVQSLVPIWEEQRKRTGIHEATMTSDPGKPLPEDVMKLLSSGL</sequence>
<keyword evidence="2" id="KW-1185">Reference proteome</keyword>
<name>A0A392RJU2_9FABA</name>
<protein>
    <submittedName>
        <fullName evidence="1">DNA polymerase zeta catalytic subunit-like</fullName>
    </submittedName>
</protein>